<dbReference type="GO" id="GO:0051015">
    <property type="term" value="F:actin filament binding"/>
    <property type="evidence" value="ECO:0007669"/>
    <property type="project" value="InterPro"/>
</dbReference>
<keyword evidence="6" id="KW-0965">Cell junction</keyword>
<dbReference type="GO" id="GO:0045296">
    <property type="term" value="F:cadherin binding"/>
    <property type="evidence" value="ECO:0007669"/>
    <property type="project" value="InterPro"/>
</dbReference>
<organism evidence="8 9">
    <name type="scientific">Pieris brassicae</name>
    <name type="common">White butterfly</name>
    <name type="synonym">Large white butterfly</name>
    <dbReference type="NCBI Taxonomy" id="7116"/>
    <lineage>
        <taxon>Eukaryota</taxon>
        <taxon>Metazoa</taxon>
        <taxon>Ecdysozoa</taxon>
        <taxon>Arthropoda</taxon>
        <taxon>Hexapoda</taxon>
        <taxon>Insecta</taxon>
        <taxon>Pterygota</taxon>
        <taxon>Neoptera</taxon>
        <taxon>Endopterygota</taxon>
        <taxon>Lepidoptera</taxon>
        <taxon>Glossata</taxon>
        <taxon>Ditrysia</taxon>
        <taxon>Papilionoidea</taxon>
        <taxon>Pieridae</taxon>
        <taxon>Pierinae</taxon>
        <taxon>Pieris</taxon>
    </lineage>
</organism>
<dbReference type="GO" id="GO:0005912">
    <property type="term" value="C:adherens junction"/>
    <property type="evidence" value="ECO:0007669"/>
    <property type="project" value="TreeGrafter"/>
</dbReference>
<feature type="region of interest" description="Disordered" evidence="7">
    <location>
        <begin position="422"/>
        <end position="461"/>
    </location>
</feature>
<feature type="compositionally biased region" description="Basic and acidic residues" evidence="7">
    <location>
        <begin position="344"/>
        <end position="356"/>
    </location>
</feature>
<feature type="compositionally biased region" description="Basic residues" evidence="7">
    <location>
        <begin position="357"/>
        <end position="366"/>
    </location>
</feature>
<evidence type="ECO:0000256" key="7">
    <source>
        <dbReference type="SAM" id="MobiDB-lite"/>
    </source>
</evidence>
<dbReference type="GO" id="GO:0005737">
    <property type="term" value="C:cytoplasm"/>
    <property type="evidence" value="ECO:0007669"/>
    <property type="project" value="UniProtKB-SubCell"/>
</dbReference>
<dbReference type="Gene3D" id="1.20.120.230">
    <property type="entry name" value="Alpha-catenin/vinculin-like"/>
    <property type="match status" value="4"/>
</dbReference>
<dbReference type="Gene3D" id="6.10.250.2510">
    <property type="match status" value="1"/>
</dbReference>
<evidence type="ECO:0000256" key="5">
    <source>
        <dbReference type="ARBA" id="ARBA00022889"/>
    </source>
</evidence>
<proteinExistence type="inferred from homology"/>
<dbReference type="SUPFAM" id="SSF47220">
    <property type="entry name" value="alpha-catenin/vinculin-like"/>
    <property type="match status" value="3"/>
</dbReference>
<dbReference type="Pfam" id="PF01044">
    <property type="entry name" value="Vinculin"/>
    <property type="match status" value="1"/>
</dbReference>
<dbReference type="InterPro" id="IPR036723">
    <property type="entry name" value="Alpha-catenin/vinculin-like_sf"/>
</dbReference>
<protein>
    <submittedName>
        <fullName evidence="8">Uncharacterized protein</fullName>
    </submittedName>
</protein>
<reference evidence="8" key="1">
    <citation type="submission" date="2022-05" db="EMBL/GenBank/DDBJ databases">
        <authorList>
            <person name="Okamura Y."/>
        </authorList>
    </citation>
    <scope>NUCLEOTIDE SEQUENCE</scope>
</reference>
<comment type="similarity">
    <text evidence="3">Belongs to the vinculin/alpha-catenin family.</text>
</comment>
<sequence length="1352" mass="155924">MILSFVSFELTYTSQNEHIQRRPNECARPRSVNLALETVFEFNNETDVGFVETVKDFLSNIKETIDNSYQGNDYQTRRFDSLTFTEFIENSINVLKSYNDLDLAYFIELLDTEINEHDYRNCEVKITDEFSLRSFFADKLSDARNLPVTEIRRALENILRELRTKRETRRRIYNYLNSLVKRRTQERFRSILNYLQLYRRRQMEPTITLRTVVEKSIRSLIKDYICNLNYSNWRKIRHMFKTFYKDLKIPVHNLKKDYKWDRQVKKALEDNDELYDLDILKDVSNAKRDTYVNRNSKENKYQINSNEVNEIQEKGEVRFKNRKIKVNTSLTNSDDILDLKMDYEESQDEHNSEHTKSTIKKRKSRKPKEGESELSFSNHDNEDRNNYYEKSKSFTMHRKTKSKRHRTFVTLYPEIISYMTRSNRKNKKSTDYLRNDKRSKERMSNIEERKKEKRKKKKMTQDLISRINTNKDISLHRSTKPTLTYSQNSHIKRFRIKSNLSTFKHEENKSAKTIKATTAFKSEEMPKKEFQIRDKAEVDHFGSLYKLRNQQTRKMVHGGFRKSNDLETLGTTEDTNINTTVATTLTPKTYGTLAFWKGTKLLENITTKRTRDTETLTTDKIVNILSSRNTSRPTSNFTETTSFYANYKANNTVFKSQITGIKRNDGNITINSTRSISNQETMKLHNDTKYLMEPFMSLKTTHQPTMINQVDLRRFLNNSILNEVGDNPKMKQLNDSVSARRHFYIRMTTMADPYDTTGTLSLKWDPKNLEIRTMSVERTLEPLVLQVTTLVNSKDKAAKKKRPGKSKRASALVATVERATEIFIERGQTIAYENPEITQEMLAAVEQVRKAGAAMSLAAREFSEEPCASSVRSSMVRAARSLLSAVTRLLILADMVDVHLLLSKQRMVEKDLDKLKSASSQSELIESARQFGRSASELAAQAAKRQKELKEPRMKDELAAARAVLKKHSTMLLTASKVYVRHPELAAAKANRDFVLRAVCSAVDTISAVAQGRPTPNTGTNRVPVEGPGELAQALDDFDERMVMEPLAYSELRTRPSLEERLESIISGAALMADSSCTRDERRERIVAECNAVRQALQELLHEYMTNAGRAEQSEGLERALEHMCRKTRDLRRQLRKAVVDHVSDSFLETNVPLLVLMEAARNGNEKEVEEYAVVFTEHANKLVEVANLVCSMSNNEDGVKMVRHAAGQIEALCPQVINACRVLAARSRSRVAQENGRAFGRAWEAAVRLLTDAVDDLTTIDDFLAVSENHILEDVNKCVVALQEGDPDSLERTAGAIRGRAARVCSVVTQEMDNYEPCIYTKRVLEAVTVLRDQEQCWPSGFSVRFSSLRW</sequence>
<evidence type="ECO:0000313" key="9">
    <source>
        <dbReference type="Proteomes" id="UP001152562"/>
    </source>
</evidence>
<feature type="region of interest" description="Disordered" evidence="7">
    <location>
        <begin position="344"/>
        <end position="404"/>
    </location>
</feature>
<comment type="subcellular location">
    <subcellularLocation>
        <location evidence="1">Cell junction</location>
    </subcellularLocation>
    <subcellularLocation>
        <location evidence="2">Cytoplasm</location>
    </subcellularLocation>
</comment>
<dbReference type="EMBL" id="CALOZG010000029">
    <property type="protein sequence ID" value="CAH4033055.1"/>
    <property type="molecule type" value="Genomic_DNA"/>
</dbReference>
<dbReference type="InterPro" id="IPR006077">
    <property type="entry name" value="Vinculin/catenin"/>
</dbReference>
<feature type="compositionally biased region" description="Basic residues" evidence="7">
    <location>
        <begin position="395"/>
        <end position="404"/>
    </location>
</feature>
<keyword evidence="5" id="KW-0130">Cell adhesion</keyword>
<dbReference type="InterPro" id="IPR001033">
    <property type="entry name" value="Alpha_catenin"/>
</dbReference>
<evidence type="ECO:0000256" key="4">
    <source>
        <dbReference type="ARBA" id="ARBA00022490"/>
    </source>
</evidence>
<dbReference type="GO" id="GO:0098609">
    <property type="term" value="P:cell-cell adhesion"/>
    <property type="evidence" value="ECO:0007669"/>
    <property type="project" value="TreeGrafter"/>
</dbReference>
<dbReference type="Proteomes" id="UP001152562">
    <property type="component" value="Unassembled WGS sequence"/>
</dbReference>
<dbReference type="GO" id="GO:0008013">
    <property type="term" value="F:beta-catenin binding"/>
    <property type="evidence" value="ECO:0007669"/>
    <property type="project" value="TreeGrafter"/>
</dbReference>
<dbReference type="PANTHER" id="PTHR18914:SF9">
    <property type="entry name" value="CATENIN ALPHA"/>
    <property type="match status" value="1"/>
</dbReference>
<evidence type="ECO:0000256" key="2">
    <source>
        <dbReference type="ARBA" id="ARBA00004496"/>
    </source>
</evidence>
<dbReference type="PRINTS" id="PR00805">
    <property type="entry name" value="ALPHACATENIN"/>
</dbReference>
<evidence type="ECO:0000313" key="8">
    <source>
        <dbReference type="EMBL" id="CAH4033055.1"/>
    </source>
</evidence>
<evidence type="ECO:0000256" key="3">
    <source>
        <dbReference type="ARBA" id="ARBA00008376"/>
    </source>
</evidence>
<evidence type="ECO:0000256" key="6">
    <source>
        <dbReference type="ARBA" id="ARBA00022949"/>
    </source>
</evidence>
<accession>A0A9P0XCH2</accession>
<dbReference type="PANTHER" id="PTHR18914">
    <property type="entry name" value="ALPHA CATENIN"/>
    <property type="match status" value="1"/>
</dbReference>
<keyword evidence="9" id="KW-1185">Reference proteome</keyword>
<comment type="caution">
    <text evidence="8">The sequence shown here is derived from an EMBL/GenBank/DDBJ whole genome shotgun (WGS) entry which is preliminary data.</text>
</comment>
<dbReference type="GO" id="GO:0016342">
    <property type="term" value="C:catenin complex"/>
    <property type="evidence" value="ECO:0007669"/>
    <property type="project" value="TreeGrafter"/>
</dbReference>
<dbReference type="GO" id="GO:0016477">
    <property type="term" value="P:cell migration"/>
    <property type="evidence" value="ECO:0007669"/>
    <property type="project" value="TreeGrafter"/>
</dbReference>
<gene>
    <name evidence="8" type="ORF">PIBRA_LOCUS9384</name>
</gene>
<name>A0A9P0XCH2_PIEBR</name>
<evidence type="ECO:0000256" key="1">
    <source>
        <dbReference type="ARBA" id="ARBA00004282"/>
    </source>
</evidence>
<feature type="compositionally biased region" description="Basic and acidic residues" evidence="7">
    <location>
        <begin position="379"/>
        <end position="392"/>
    </location>
</feature>
<keyword evidence="4" id="KW-0963">Cytoplasm</keyword>
<feature type="compositionally biased region" description="Basic and acidic residues" evidence="7">
    <location>
        <begin position="428"/>
        <end position="450"/>
    </location>
</feature>